<dbReference type="KEGG" id="ebz:J7S26_04955"/>
<dbReference type="InterPro" id="IPR025051">
    <property type="entry name" value="DUF3990"/>
</dbReference>
<dbReference type="Proteomes" id="UP000636394">
    <property type="component" value="Unassembled WGS sequence"/>
</dbReference>
<evidence type="ECO:0000313" key="1">
    <source>
        <dbReference type="EMBL" id="NHM15002.1"/>
    </source>
</evidence>
<evidence type="ECO:0000313" key="2">
    <source>
        <dbReference type="EMBL" id="QTU83746.1"/>
    </source>
</evidence>
<dbReference type="AlphaFoldDB" id="A0A9E6MQ70"/>
<dbReference type="RefSeq" id="WP_166340524.1">
    <property type="nucleotide sequence ID" value="NZ_CP072829.1"/>
</dbReference>
<evidence type="ECO:0000313" key="4">
    <source>
        <dbReference type="Proteomes" id="UP000671910"/>
    </source>
</evidence>
<keyword evidence="3" id="KW-1185">Reference proteome</keyword>
<gene>
    <name evidence="1" type="ORF">GMI68_09605</name>
    <name evidence="2" type="ORF">J7S26_04955</name>
</gene>
<sequence>MAEPLTIFHGSNRIIEKPTWGTGNPHNDYGLGFYCTESLELAKEWGVSDESDGFANEYELDASGLACLNLNSGDYCILHWLAVLLENRTFRISGDIAPLAKSFILDRFAIDYRNQDILRGYRADDSYFSFANAFLNNALTLDRLEQAMALGNLGEQVVLLSEKAFAQLRFISAHTADKTIYYPRKKARDSEARSIYRTELKLADLAASPTIATIMQEDWRPDDARLRRVVFE</sequence>
<dbReference type="Pfam" id="PF13151">
    <property type="entry name" value="DUF3990"/>
    <property type="match status" value="1"/>
</dbReference>
<protein>
    <submittedName>
        <fullName evidence="2">DUF3990 domain-containing protein</fullName>
    </submittedName>
</protein>
<name>A0A9E6MQ70_9ACTN</name>
<evidence type="ECO:0000313" key="3">
    <source>
        <dbReference type="Proteomes" id="UP000636394"/>
    </source>
</evidence>
<organism evidence="2 4">
    <name type="scientific">Xiamenia xianingshaonis</name>
    <dbReference type="NCBI Taxonomy" id="2682776"/>
    <lineage>
        <taxon>Bacteria</taxon>
        <taxon>Bacillati</taxon>
        <taxon>Actinomycetota</taxon>
        <taxon>Coriobacteriia</taxon>
        <taxon>Eggerthellales</taxon>
        <taxon>Eggerthellaceae</taxon>
        <taxon>Xiamenia</taxon>
    </lineage>
</organism>
<accession>A0A9E6MQ70</accession>
<dbReference type="EMBL" id="WPCR01000020">
    <property type="protein sequence ID" value="NHM15002.1"/>
    <property type="molecule type" value="Genomic_DNA"/>
</dbReference>
<reference evidence="1 3" key="1">
    <citation type="submission" date="2019-11" db="EMBL/GenBank/DDBJ databases">
        <title>Eggerthellaceae novel genus isolated from the rectal contents of marmort.</title>
        <authorList>
            <person name="Zhang G."/>
        </authorList>
    </citation>
    <scope>NUCLEOTIDE SEQUENCE [LARGE SCALE GENOMIC DNA]</scope>
    <source>
        <strain evidence="1">Zg-886</strain>
        <strain evidence="3">zg-886</strain>
    </source>
</reference>
<proteinExistence type="predicted"/>
<reference evidence="2" key="2">
    <citation type="submission" date="2021-04" db="EMBL/GenBank/DDBJ databases">
        <title>Novel species in family Eggerthellaceae.</title>
        <authorList>
            <person name="Zhang G."/>
        </authorList>
    </citation>
    <scope>NUCLEOTIDE SEQUENCE</scope>
    <source>
        <strain evidence="2">Zg-886</strain>
    </source>
</reference>
<dbReference type="EMBL" id="CP072829">
    <property type="protein sequence ID" value="QTU83746.1"/>
    <property type="molecule type" value="Genomic_DNA"/>
</dbReference>
<dbReference type="Proteomes" id="UP000671910">
    <property type="component" value="Chromosome"/>
</dbReference>